<evidence type="ECO:0000313" key="1">
    <source>
        <dbReference type="EMBL" id="RYC32320.1"/>
    </source>
</evidence>
<sequence length="62" mass="6907">MAADPRRTSRRAFKDARSRTEQAIARAVRAERVIDVTDKMAAQAFVDLGASRTLLGRPIFSM</sequence>
<gene>
    <name evidence="1" type="ORF">D3273_09850</name>
</gene>
<dbReference type="EMBL" id="QYBB01000008">
    <property type="protein sequence ID" value="RYC32320.1"/>
    <property type="molecule type" value="Genomic_DNA"/>
</dbReference>
<dbReference type="RefSeq" id="WP_129225936.1">
    <property type="nucleotide sequence ID" value="NZ_QYBB01000008.1"/>
</dbReference>
<dbReference type="AlphaFoldDB" id="A0A4Q2U7C3"/>
<evidence type="ECO:0000313" key="2">
    <source>
        <dbReference type="Proteomes" id="UP000290759"/>
    </source>
</evidence>
<keyword evidence="2" id="KW-1185">Reference proteome</keyword>
<organism evidence="1 2">
    <name type="scientific">Lichenibacterium minor</name>
    <dbReference type="NCBI Taxonomy" id="2316528"/>
    <lineage>
        <taxon>Bacteria</taxon>
        <taxon>Pseudomonadati</taxon>
        <taxon>Pseudomonadota</taxon>
        <taxon>Alphaproteobacteria</taxon>
        <taxon>Hyphomicrobiales</taxon>
        <taxon>Lichenihabitantaceae</taxon>
        <taxon>Lichenibacterium</taxon>
    </lineage>
</organism>
<proteinExistence type="predicted"/>
<protein>
    <submittedName>
        <fullName evidence="1">Uncharacterized protein</fullName>
    </submittedName>
</protein>
<accession>A0A4Q2U7C3</accession>
<reference evidence="1 2" key="1">
    <citation type="submission" date="2018-12" db="EMBL/GenBank/DDBJ databases">
        <authorList>
            <person name="Grouzdev D.S."/>
            <person name="Krutkina M.S."/>
        </authorList>
    </citation>
    <scope>NUCLEOTIDE SEQUENCE [LARGE SCALE GENOMIC DNA]</scope>
    <source>
        <strain evidence="1 2">RmlP026</strain>
    </source>
</reference>
<name>A0A4Q2U7C3_9HYPH</name>
<reference evidence="1 2" key="2">
    <citation type="submission" date="2019-02" db="EMBL/GenBank/DDBJ databases">
        <title>'Lichenibacterium ramalinii' gen. nov. sp. nov., 'Lichenibacterium minor' gen. nov. sp. nov.</title>
        <authorList>
            <person name="Pankratov T."/>
        </authorList>
    </citation>
    <scope>NUCLEOTIDE SEQUENCE [LARGE SCALE GENOMIC DNA]</scope>
    <source>
        <strain evidence="1 2">RmlP026</strain>
    </source>
</reference>
<dbReference type="Proteomes" id="UP000290759">
    <property type="component" value="Unassembled WGS sequence"/>
</dbReference>
<comment type="caution">
    <text evidence="1">The sequence shown here is derived from an EMBL/GenBank/DDBJ whole genome shotgun (WGS) entry which is preliminary data.</text>
</comment>